<keyword evidence="1" id="KW-1277">Toxin-antitoxin system</keyword>
<evidence type="ECO:0000313" key="3">
    <source>
        <dbReference type="EMBL" id="HAE49845.1"/>
    </source>
</evidence>
<proteinExistence type="predicted"/>
<evidence type="ECO:0000256" key="2">
    <source>
        <dbReference type="SAM" id="MobiDB-lite"/>
    </source>
</evidence>
<dbReference type="Gene3D" id="3.30.2310.20">
    <property type="entry name" value="RelE-like"/>
    <property type="match status" value="1"/>
</dbReference>
<name>A0A3B9IPW3_9PROT</name>
<protein>
    <submittedName>
        <fullName evidence="3">Plasmid stabilization protein</fullName>
    </submittedName>
</protein>
<feature type="compositionally biased region" description="Basic and acidic residues" evidence="2">
    <location>
        <begin position="19"/>
        <end position="34"/>
    </location>
</feature>
<dbReference type="InterPro" id="IPR035093">
    <property type="entry name" value="RelE/ParE_toxin_dom_sf"/>
</dbReference>
<reference evidence="3 4" key="1">
    <citation type="journal article" date="2018" name="Nat. Biotechnol.">
        <title>A standardized bacterial taxonomy based on genome phylogeny substantially revises the tree of life.</title>
        <authorList>
            <person name="Parks D.H."/>
            <person name="Chuvochina M."/>
            <person name="Waite D.W."/>
            <person name="Rinke C."/>
            <person name="Skarshewski A."/>
            <person name="Chaumeil P.A."/>
            <person name="Hugenholtz P."/>
        </authorList>
    </citation>
    <scope>NUCLEOTIDE SEQUENCE [LARGE SCALE GENOMIC DNA]</scope>
    <source>
        <strain evidence="3">UBA8739</strain>
    </source>
</reference>
<dbReference type="AlphaFoldDB" id="A0A3B9IPW3"/>
<dbReference type="Proteomes" id="UP000257706">
    <property type="component" value="Unassembled WGS sequence"/>
</dbReference>
<evidence type="ECO:0000256" key="1">
    <source>
        <dbReference type="ARBA" id="ARBA00022649"/>
    </source>
</evidence>
<evidence type="ECO:0000313" key="4">
    <source>
        <dbReference type="Proteomes" id="UP000257706"/>
    </source>
</evidence>
<dbReference type="EMBL" id="DMAI01000340">
    <property type="protein sequence ID" value="HAE49845.1"/>
    <property type="molecule type" value="Genomic_DNA"/>
</dbReference>
<gene>
    <name evidence="3" type="ORF">DCK97_20745</name>
</gene>
<dbReference type="Pfam" id="PF05016">
    <property type="entry name" value="ParE_toxin"/>
    <property type="match status" value="1"/>
</dbReference>
<comment type="caution">
    <text evidence="3">The sequence shown here is derived from an EMBL/GenBank/DDBJ whole genome shotgun (WGS) entry which is preliminary data.</text>
</comment>
<sequence>MLKASTTRVHGCSRPAPSRPDHSRHDHSRHDAIDHAGAVPHAAGARGPSDALVNGIHRRLDQLTRHPYSGMLREDIGPGIRHLLAGRYLVFYRVTPKQVEILRVLHGRRGIVQPFM</sequence>
<feature type="region of interest" description="Disordered" evidence="2">
    <location>
        <begin position="1"/>
        <end position="50"/>
    </location>
</feature>
<accession>A0A3B9IPW3</accession>
<dbReference type="InterPro" id="IPR007712">
    <property type="entry name" value="RelE/ParE_toxin"/>
</dbReference>
<organism evidence="3 4">
    <name type="scientific">Tistrella mobilis</name>
    <dbReference type="NCBI Taxonomy" id="171437"/>
    <lineage>
        <taxon>Bacteria</taxon>
        <taxon>Pseudomonadati</taxon>
        <taxon>Pseudomonadota</taxon>
        <taxon>Alphaproteobacteria</taxon>
        <taxon>Geminicoccales</taxon>
        <taxon>Geminicoccaceae</taxon>
        <taxon>Tistrella</taxon>
    </lineage>
</organism>